<dbReference type="OrthoDB" id="5242433at2"/>
<evidence type="ECO:0000313" key="6">
    <source>
        <dbReference type="EMBL" id="ADD40127.1"/>
    </source>
</evidence>
<dbReference type="SUPFAM" id="SSF46689">
    <property type="entry name" value="Homeodomain-like"/>
    <property type="match status" value="1"/>
</dbReference>
<dbReference type="RefSeq" id="WP_013015698.1">
    <property type="nucleotide sequence ID" value="NC_013947.1"/>
</dbReference>
<protein>
    <submittedName>
        <fullName evidence="6">Transcriptional regulator, TetR family</fullName>
    </submittedName>
</protein>
<dbReference type="AlphaFoldDB" id="D3Q4G7"/>
<dbReference type="KEGG" id="sna:Snas_0410"/>
<dbReference type="GO" id="GO:0000976">
    <property type="term" value="F:transcription cis-regulatory region binding"/>
    <property type="evidence" value="ECO:0007669"/>
    <property type="project" value="TreeGrafter"/>
</dbReference>
<evidence type="ECO:0000256" key="1">
    <source>
        <dbReference type="ARBA" id="ARBA00023015"/>
    </source>
</evidence>
<keyword evidence="1" id="KW-0805">Transcription regulation</keyword>
<dbReference type="Gene3D" id="1.10.357.10">
    <property type="entry name" value="Tetracycline Repressor, domain 2"/>
    <property type="match status" value="1"/>
</dbReference>
<dbReference type="PROSITE" id="PS50977">
    <property type="entry name" value="HTH_TETR_2"/>
    <property type="match status" value="1"/>
</dbReference>
<evidence type="ECO:0000259" key="5">
    <source>
        <dbReference type="PROSITE" id="PS50977"/>
    </source>
</evidence>
<dbReference type="GO" id="GO:0003700">
    <property type="term" value="F:DNA-binding transcription factor activity"/>
    <property type="evidence" value="ECO:0007669"/>
    <property type="project" value="TreeGrafter"/>
</dbReference>
<sequence length="195" mass="21231">MPQASRGRRRQAELVAAGVEILSESGWEGLTHRAVAARAEANPGLVHYYFKGSDGLRLAVAAQAARQSITALFDELLSVEPDAFPATLKRMLRAARDDRHAGRVTTALISASFDDPAIGALVREEFADGRSRVEQWLHTRHPSWSPARTRGAAALLVATIDSLALQLLLDPELPLDDIDATTRTLWRAMETDGPT</sequence>
<dbReference type="HOGENOM" id="CLU_069356_15_11_11"/>
<evidence type="ECO:0000256" key="3">
    <source>
        <dbReference type="ARBA" id="ARBA00023163"/>
    </source>
</evidence>
<dbReference type="Proteomes" id="UP000000844">
    <property type="component" value="Chromosome"/>
</dbReference>
<dbReference type="STRING" id="446470.Snas_0410"/>
<dbReference type="Pfam" id="PF00440">
    <property type="entry name" value="TetR_N"/>
    <property type="match status" value="1"/>
</dbReference>
<dbReference type="InterPro" id="IPR009057">
    <property type="entry name" value="Homeodomain-like_sf"/>
</dbReference>
<dbReference type="InterPro" id="IPR001647">
    <property type="entry name" value="HTH_TetR"/>
</dbReference>
<dbReference type="SUPFAM" id="SSF48498">
    <property type="entry name" value="Tetracyclin repressor-like, C-terminal domain"/>
    <property type="match status" value="1"/>
</dbReference>
<dbReference type="InterPro" id="IPR050109">
    <property type="entry name" value="HTH-type_TetR-like_transc_reg"/>
</dbReference>
<keyword evidence="7" id="KW-1185">Reference proteome</keyword>
<dbReference type="EMBL" id="CP001778">
    <property type="protein sequence ID" value="ADD40127.1"/>
    <property type="molecule type" value="Genomic_DNA"/>
</dbReference>
<keyword evidence="3" id="KW-0804">Transcription</keyword>
<dbReference type="eggNOG" id="COG3226">
    <property type="taxonomic scope" value="Bacteria"/>
</dbReference>
<evidence type="ECO:0000256" key="4">
    <source>
        <dbReference type="PROSITE-ProRule" id="PRU00335"/>
    </source>
</evidence>
<reference evidence="6 7" key="1">
    <citation type="journal article" date="2009" name="Stand. Genomic Sci.">
        <title>Complete genome sequence of Stackebrandtia nassauensis type strain (LLR-40K-21).</title>
        <authorList>
            <person name="Munk C."/>
            <person name="Lapidus A."/>
            <person name="Copeland A."/>
            <person name="Jando M."/>
            <person name="Mayilraj S."/>
            <person name="Glavina Del Rio T."/>
            <person name="Nolan M."/>
            <person name="Chen F."/>
            <person name="Lucas S."/>
            <person name="Tice H."/>
            <person name="Cheng J.F."/>
            <person name="Han C."/>
            <person name="Detter J.C."/>
            <person name="Bruce D."/>
            <person name="Goodwin L."/>
            <person name="Chain P."/>
            <person name="Pitluck S."/>
            <person name="Goker M."/>
            <person name="Ovchinikova G."/>
            <person name="Pati A."/>
            <person name="Ivanova N."/>
            <person name="Mavromatis K."/>
            <person name="Chen A."/>
            <person name="Palaniappan K."/>
            <person name="Land M."/>
            <person name="Hauser L."/>
            <person name="Chang Y.J."/>
            <person name="Jeffries C.D."/>
            <person name="Bristow J."/>
            <person name="Eisen J.A."/>
            <person name="Markowitz V."/>
            <person name="Hugenholtz P."/>
            <person name="Kyrpides N.C."/>
            <person name="Klenk H.P."/>
        </authorList>
    </citation>
    <scope>NUCLEOTIDE SEQUENCE [LARGE SCALE GENOMIC DNA]</scope>
    <source>
        <strain evidence="7">DSM 44728 / CIP 108903 / NRRL B-16338 / NBRC 102104 / LLR-40K-21</strain>
    </source>
</reference>
<accession>D3Q4G7</accession>
<evidence type="ECO:0000256" key="2">
    <source>
        <dbReference type="ARBA" id="ARBA00023125"/>
    </source>
</evidence>
<organism evidence="6 7">
    <name type="scientific">Stackebrandtia nassauensis (strain DSM 44728 / CIP 108903 / NRRL B-16338 / NBRC 102104 / LLR-40K-21)</name>
    <dbReference type="NCBI Taxonomy" id="446470"/>
    <lineage>
        <taxon>Bacteria</taxon>
        <taxon>Bacillati</taxon>
        <taxon>Actinomycetota</taxon>
        <taxon>Actinomycetes</taxon>
        <taxon>Glycomycetales</taxon>
        <taxon>Glycomycetaceae</taxon>
        <taxon>Stackebrandtia</taxon>
    </lineage>
</organism>
<name>D3Q4G7_STANL</name>
<dbReference type="InterPro" id="IPR036271">
    <property type="entry name" value="Tet_transcr_reg_TetR-rel_C_sf"/>
</dbReference>
<evidence type="ECO:0000313" key="7">
    <source>
        <dbReference type="Proteomes" id="UP000000844"/>
    </source>
</evidence>
<proteinExistence type="predicted"/>
<feature type="domain" description="HTH tetR-type" evidence="5">
    <location>
        <begin position="8"/>
        <end position="68"/>
    </location>
</feature>
<feature type="DNA-binding region" description="H-T-H motif" evidence="4">
    <location>
        <begin position="31"/>
        <end position="50"/>
    </location>
</feature>
<dbReference type="PANTHER" id="PTHR30055:SF234">
    <property type="entry name" value="HTH-TYPE TRANSCRIPTIONAL REGULATOR BETI"/>
    <property type="match status" value="1"/>
</dbReference>
<gene>
    <name evidence="6" type="ordered locus">Snas_0410</name>
</gene>
<dbReference type="PANTHER" id="PTHR30055">
    <property type="entry name" value="HTH-TYPE TRANSCRIPTIONAL REGULATOR RUTR"/>
    <property type="match status" value="1"/>
</dbReference>
<keyword evidence="2 4" id="KW-0238">DNA-binding</keyword>